<evidence type="ECO:0000313" key="3">
    <source>
        <dbReference type="Proteomes" id="UP000069632"/>
    </source>
</evidence>
<sequence>MLPLVSLFIIFTIDIIPINLTFNYLCKNKAGIIIYKQAKIDGIYEQFLIDCNIRKIKHMNDLYFESGLKFQEYDTKKTL</sequence>
<evidence type="ECO:0000256" key="1">
    <source>
        <dbReference type="SAM" id="Phobius"/>
    </source>
</evidence>
<keyword evidence="3" id="KW-1185">Reference proteome</keyword>
<organism evidence="2 3">
    <name type="scientific">Campylobacter geochelonis</name>
    <dbReference type="NCBI Taxonomy" id="1780362"/>
    <lineage>
        <taxon>Bacteria</taxon>
        <taxon>Pseudomonadati</taxon>
        <taxon>Campylobacterota</taxon>
        <taxon>Epsilonproteobacteria</taxon>
        <taxon>Campylobacterales</taxon>
        <taxon>Campylobacteraceae</taxon>
        <taxon>Campylobacter</taxon>
    </lineage>
</organism>
<keyword evidence="1" id="KW-1133">Transmembrane helix</keyword>
<proteinExistence type="predicted"/>
<dbReference type="AlphaFoldDB" id="A0A128EI14"/>
<evidence type="ECO:0000313" key="2">
    <source>
        <dbReference type="EMBL" id="CZE48446.1"/>
    </source>
</evidence>
<accession>A0A128EI14</accession>
<keyword evidence="1" id="KW-0812">Transmembrane</keyword>
<dbReference type="Proteomes" id="UP000069632">
    <property type="component" value="Unassembled WGS sequence"/>
</dbReference>
<protein>
    <submittedName>
        <fullName evidence="2">Uncharacterized protein</fullName>
    </submittedName>
</protein>
<keyword evidence="1" id="KW-0472">Membrane</keyword>
<gene>
    <name evidence="2" type="ORF">ERS672216_01422</name>
</gene>
<reference evidence="2 3" key="1">
    <citation type="submission" date="2016-02" db="EMBL/GenBank/DDBJ databases">
        <authorList>
            <consortium name="Pathogen Informatics"/>
        </authorList>
    </citation>
    <scope>NUCLEOTIDE SEQUENCE [LARGE SCALE GENOMIC DNA]</scope>
    <source>
        <strain evidence="2 3">RC20</strain>
    </source>
</reference>
<name>A0A128EI14_9BACT</name>
<dbReference type="EMBL" id="FIZP01000008">
    <property type="protein sequence ID" value="CZE48446.1"/>
    <property type="molecule type" value="Genomic_DNA"/>
</dbReference>
<feature type="transmembrane region" description="Helical" evidence="1">
    <location>
        <begin position="6"/>
        <end position="26"/>
    </location>
</feature>